<name>A0A6J4THK1_9ACTN</name>
<evidence type="ECO:0000256" key="2">
    <source>
        <dbReference type="ARBA" id="ARBA00022777"/>
    </source>
</evidence>
<evidence type="ECO:0000256" key="1">
    <source>
        <dbReference type="ARBA" id="ARBA00022679"/>
    </source>
</evidence>
<feature type="domain" description="Carbohydrate kinase PfkB" evidence="3">
    <location>
        <begin position="37"/>
        <end position="82"/>
    </location>
</feature>
<reference evidence="4" key="1">
    <citation type="submission" date="2020-02" db="EMBL/GenBank/DDBJ databases">
        <authorList>
            <person name="Meier V. D."/>
        </authorList>
    </citation>
    <scope>NUCLEOTIDE SEQUENCE</scope>
    <source>
        <strain evidence="4">AVDCRST_MAG79</strain>
    </source>
</reference>
<dbReference type="AlphaFoldDB" id="A0A6J4THK1"/>
<organism evidence="4">
    <name type="scientific">uncultured Thermoleophilia bacterium</name>
    <dbReference type="NCBI Taxonomy" id="1497501"/>
    <lineage>
        <taxon>Bacteria</taxon>
        <taxon>Bacillati</taxon>
        <taxon>Actinomycetota</taxon>
        <taxon>Thermoleophilia</taxon>
        <taxon>environmental samples</taxon>
    </lineage>
</organism>
<dbReference type="EMBL" id="CADCWC010000065">
    <property type="protein sequence ID" value="CAA9523611.1"/>
    <property type="molecule type" value="Genomic_DNA"/>
</dbReference>
<dbReference type="Pfam" id="PF00294">
    <property type="entry name" value="PfkB"/>
    <property type="match status" value="2"/>
</dbReference>
<evidence type="ECO:0000313" key="4">
    <source>
        <dbReference type="EMBL" id="CAA9523611.1"/>
    </source>
</evidence>
<keyword evidence="2" id="KW-0418">Kinase</keyword>
<dbReference type="InterPro" id="IPR029056">
    <property type="entry name" value="Ribokinase-like"/>
</dbReference>
<dbReference type="SUPFAM" id="SSF53613">
    <property type="entry name" value="Ribokinase-like"/>
    <property type="match status" value="1"/>
</dbReference>
<accession>A0A6J4THK1</accession>
<dbReference type="Gene3D" id="3.40.1190.20">
    <property type="match status" value="1"/>
</dbReference>
<dbReference type="InterPro" id="IPR011611">
    <property type="entry name" value="PfkB_dom"/>
</dbReference>
<gene>
    <name evidence="4" type="ORF">AVDCRST_MAG79-350</name>
</gene>
<dbReference type="GO" id="GO:0016301">
    <property type="term" value="F:kinase activity"/>
    <property type="evidence" value="ECO:0007669"/>
    <property type="project" value="UniProtKB-KW"/>
</dbReference>
<protein>
    <recommendedName>
        <fullName evidence="3">Carbohydrate kinase PfkB domain-containing protein</fullName>
    </recommendedName>
</protein>
<feature type="domain" description="Carbohydrate kinase PfkB" evidence="3">
    <location>
        <begin position="150"/>
        <end position="270"/>
    </location>
</feature>
<sequence>MTFDLVVLSPAFLDLTFVGLEGLPTLGAELFAGDLLRSPGGGAITAVAGARLGLRTALAAPLGDDLAGDFLREELAREGVEVIGRRSRVTPVTVVLPVAGDSAMVTVDQGVRCTAADVANHAPAAMVAGIDQLTCVPSGVASYVTCGNDDARAFARRLPAALGESRALFLREHEALVLTERSDLEAAVEDLARSVPTVVVSQGPSGAVAILEGRRHDVPASDVGRPVVDTTGASDLLVAAYVWADLRGADAEERVRWAALYAELSVTAPTAVGGAVSEERLLDEGARHGLSPSPR</sequence>
<proteinExistence type="predicted"/>
<evidence type="ECO:0000259" key="3">
    <source>
        <dbReference type="Pfam" id="PF00294"/>
    </source>
</evidence>
<dbReference type="PANTHER" id="PTHR10584">
    <property type="entry name" value="SUGAR KINASE"/>
    <property type="match status" value="1"/>
</dbReference>
<keyword evidence="1" id="KW-0808">Transferase</keyword>
<dbReference type="PANTHER" id="PTHR10584:SF166">
    <property type="entry name" value="RIBOKINASE"/>
    <property type="match status" value="1"/>
</dbReference>